<dbReference type="Pfam" id="PF00571">
    <property type="entry name" value="CBS"/>
    <property type="match status" value="2"/>
</dbReference>
<keyword evidence="5" id="KW-1185">Reference proteome</keyword>
<gene>
    <name evidence="4" type="ORF">KS419_23545</name>
</gene>
<dbReference type="RefSeq" id="WP_217069529.1">
    <property type="nucleotide sequence ID" value="NZ_JAHQCS010000184.1"/>
</dbReference>
<sequence length="151" mass="17074">MQKVDDWGILETSIAPFLIPIEKVAHVQPENSIEHALLVLVKSGYTSIPVLDTRFKLQGLISKAQILDSIIGLERIEPERLQEILVSSVMTTKIARVNSSEKLERVLSYSINHPFICVEDESGAFLGIITRSKLLAYLNGYFHEQKRRAKE</sequence>
<evidence type="ECO:0000313" key="5">
    <source>
        <dbReference type="Proteomes" id="UP000784880"/>
    </source>
</evidence>
<dbReference type="PANTHER" id="PTHR43080:SF30">
    <property type="entry name" value="CYCLIC DI-AMP RECEPTOR B"/>
    <property type="match status" value="1"/>
</dbReference>
<dbReference type="EMBL" id="JAHQCS010000184">
    <property type="protein sequence ID" value="MBU9714724.1"/>
    <property type="molecule type" value="Genomic_DNA"/>
</dbReference>
<dbReference type="InterPro" id="IPR048125">
    <property type="entry name" value="CBS_CbpB"/>
</dbReference>
<protein>
    <submittedName>
        <fullName evidence="4">CBS domain-containing protein</fullName>
    </submittedName>
</protein>
<name>A0ABS6JM25_9BACI</name>
<dbReference type="PROSITE" id="PS51371">
    <property type="entry name" value="CBS"/>
    <property type="match status" value="1"/>
</dbReference>
<dbReference type="Proteomes" id="UP000784880">
    <property type="component" value="Unassembled WGS sequence"/>
</dbReference>
<proteinExistence type="predicted"/>
<dbReference type="PANTHER" id="PTHR43080">
    <property type="entry name" value="CBS DOMAIN-CONTAINING PROTEIN CBSX3, MITOCHONDRIAL"/>
    <property type="match status" value="1"/>
</dbReference>
<dbReference type="NCBIfam" id="NF041630">
    <property type="entry name" value="CBS_CbpB"/>
    <property type="match status" value="1"/>
</dbReference>
<dbReference type="SMART" id="SM00116">
    <property type="entry name" value="CBS"/>
    <property type="match status" value="1"/>
</dbReference>
<dbReference type="InterPro" id="IPR051257">
    <property type="entry name" value="Diverse_CBS-Domain"/>
</dbReference>
<dbReference type="InterPro" id="IPR000644">
    <property type="entry name" value="CBS_dom"/>
</dbReference>
<evidence type="ECO:0000256" key="1">
    <source>
        <dbReference type="ARBA" id="ARBA00023122"/>
    </source>
</evidence>
<feature type="domain" description="CBS" evidence="3">
    <location>
        <begin position="18"/>
        <end position="79"/>
    </location>
</feature>
<organism evidence="4 5">
    <name type="scientific">Evansella tamaricis</name>
    <dbReference type="NCBI Taxonomy" id="2069301"/>
    <lineage>
        <taxon>Bacteria</taxon>
        <taxon>Bacillati</taxon>
        <taxon>Bacillota</taxon>
        <taxon>Bacilli</taxon>
        <taxon>Bacillales</taxon>
        <taxon>Bacillaceae</taxon>
        <taxon>Evansella</taxon>
    </lineage>
</organism>
<keyword evidence="1 2" id="KW-0129">CBS domain</keyword>
<reference evidence="4 5" key="1">
    <citation type="submission" date="2021-06" db="EMBL/GenBank/DDBJ databases">
        <title>Bacillus sp. RD4P76, an endophyte from a halophyte.</title>
        <authorList>
            <person name="Sun J.-Q."/>
        </authorList>
    </citation>
    <scope>NUCLEOTIDE SEQUENCE [LARGE SCALE GENOMIC DNA]</scope>
    <source>
        <strain evidence="4 5">CGMCC 1.15917</strain>
    </source>
</reference>
<evidence type="ECO:0000313" key="4">
    <source>
        <dbReference type="EMBL" id="MBU9714724.1"/>
    </source>
</evidence>
<evidence type="ECO:0000259" key="3">
    <source>
        <dbReference type="PROSITE" id="PS51371"/>
    </source>
</evidence>
<accession>A0ABS6JM25</accession>
<dbReference type="CDD" id="cd04643">
    <property type="entry name" value="CBS_pair_bac"/>
    <property type="match status" value="1"/>
</dbReference>
<evidence type="ECO:0000256" key="2">
    <source>
        <dbReference type="PROSITE-ProRule" id="PRU00703"/>
    </source>
</evidence>
<comment type="caution">
    <text evidence="4">The sequence shown here is derived from an EMBL/GenBank/DDBJ whole genome shotgun (WGS) entry which is preliminary data.</text>
</comment>